<dbReference type="InterPro" id="IPR054059">
    <property type="entry name" value="MORF/ORRM1/DAG-like_MORF"/>
</dbReference>
<dbReference type="Pfam" id="PF21864">
    <property type="entry name" value="MORF_dom"/>
    <property type="match status" value="1"/>
</dbReference>
<dbReference type="OrthoDB" id="1913091at2759"/>
<feature type="compositionally biased region" description="Low complexity" evidence="2">
    <location>
        <begin position="314"/>
        <end position="325"/>
    </location>
</feature>
<feature type="compositionally biased region" description="Low complexity" evidence="2">
    <location>
        <begin position="425"/>
        <end position="435"/>
    </location>
</feature>
<feature type="compositionally biased region" description="Polar residues" evidence="2">
    <location>
        <begin position="70"/>
        <end position="86"/>
    </location>
</feature>
<keyword evidence="5" id="KW-1185">Reference proteome</keyword>
<feature type="compositionally biased region" description="Polar residues" evidence="2">
    <location>
        <begin position="348"/>
        <end position="359"/>
    </location>
</feature>
<evidence type="ECO:0000313" key="4">
    <source>
        <dbReference type="EMBL" id="KZV29693.1"/>
    </source>
</evidence>
<feature type="region of interest" description="Disordered" evidence="2">
    <location>
        <begin position="67"/>
        <end position="88"/>
    </location>
</feature>
<feature type="compositionally biased region" description="Low complexity" evidence="2">
    <location>
        <begin position="277"/>
        <end position="291"/>
    </location>
</feature>
<name>A0A2Z7B687_9LAMI</name>
<keyword evidence="1" id="KW-0809">Transit peptide</keyword>
<feature type="compositionally biased region" description="Low complexity" evidence="2">
    <location>
        <begin position="370"/>
        <end position="384"/>
    </location>
</feature>
<proteinExistence type="predicted"/>
<dbReference type="EMBL" id="KV009357">
    <property type="protein sequence ID" value="KZV29693.1"/>
    <property type="molecule type" value="Genomic_DNA"/>
</dbReference>
<dbReference type="InterPro" id="IPR039206">
    <property type="entry name" value="MORF/ORRM1/DAG-like"/>
</dbReference>
<feature type="domain" description="MORF/ORRM1/DAG-like MORF" evidence="3">
    <location>
        <begin position="100"/>
        <end position="191"/>
    </location>
</feature>
<protein>
    <recommendedName>
        <fullName evidence="3">MORF/ORRM1/DAG-like MORF domain-containing protein</fullName>
    </recommendedName>
</protein>
<reference evidence="4 5" key="1">
    <citation type="journal article" date="2015" name="Proc. Natl. Acad. Sci. U.S.A.">
        <title>The resurrection genome of Boea hygrometrica: A blueprint for survival of dehydration.</title>
        <authorList>
            <person name="Xiao L."/>
            <person name="Yang G."/>
            <person name="Zhang L."/>
            <person name="Yang X."/>
            <person name="Zhao S."/>
            <person name="Ji Z."/>
            <person name="Zhou Q."/>
            <person name="Hu M."/>
            <person name="Wang Y."/>
            <person name="Chen M."/>
            <person name="Xu Y."/>
            <person name="Jin H."/>
            <person name="Xiao X."/>
            <person name="Hu G."/>
            <person name="Bao F."/>
            <person name="Hu Y."/>
            <person name="Wan P."/>
            <person name="Li L."/>
            <person name="Deng X."/>
            <person name="Kuang T."/>
            <person name="Xiang C."/>
            <person name="Zhu J.K."/>
            <person name="Oliver M.J."/>
            <person name="He Y."/>
        </authorList>
    </citation>
    <scope>NUCLEOTIDE SEQUENCE [LARGE SCALE GENOMIC DNA]</scope>
    <source>
        <strain evidence="5">cv. XS01</strain>
    </source>
</reference>
<dbReference type="GO" id="GO:0016554">
    <property type="term" value="P:cytidine to uridine editing"/>
    <property type="evidence" value="ECO:0007669"/>
    <property type="project" value="InterPro"/>
</dbReference>
<evidence type="ECO:0000256" key="1">
    <source>
        <dbReference type="ARBA" id="ARBA00022946"/>
    </source>
</evidence>
<feature type="region of interest" description="Disordered" evidence="2">
    <location>
        <begin position="214"/>
        <end position="506"/>
    </location>
</feature>
<feature type="compositionally biased region" description="Polar residues" evidence="2">
    <location>
        <begin position="460"/>
        <end position="481"/>
    </location>
</feature>
<feature type="compositionally biased region" description="Gly residues" evidence="2">
    <location>
        <begin position="249"/>
        <end position="259"/>
    </location>
</feature>
<gene>
    <name evidence="4" type="ORF">F511_05787</name>
</gene>
<evidence type="ECO:0000313" key="5">
    <source>
        <dbReference type="Proteomes" id="UP000250235"/>
    </source>
</evidence>
<accession>A0A2Z7B687</accession>
<sequence length="506" mass="54759">MATPYLTRSLLAITKQNPFATFCRSYTAVRSSVLPNSSSFMSRVRPLVATAASPNFRRLAPALSTRGFASRQTSSSLNDPNPNWSNRPPKETILLDGCDFEHWLVVMEKPEGEPTRDEIIDSYIKTLAMVVGSEEEARMKIYSVSTRHYFAFGALVSEELSYKLKELPKVRWVLPDSYLDVRNKDYGGEPFINGQAVPYDPKYHEEWVRNNARANERNRRNDRPRNFDRSRNFERRRDVQMNNQNYGTNVGGGPGGSAGGPSNMSAIPGNVPNTAAMQPNMQQQHNNMGGQSNYGGNMPPSNPGNYPPNVSNQYGYGPSSGGVPYPSGPGPNQNSFGPNRIPGPVPNPNTYTSNTSPPSAGQMGPPIPGQNPNMGPGPGQNPNMRPVPGQNPNMGPVPGQNPNMGPVPGQYQNSHPPNMGPGPGQNPNMGPVPGQYQNSHPPNMGPGPGQSPNMGPVRGQYQNGHTPNTGPDQGHNQSGYGQNVGGGSAYQNQNVPGRDFPLPSNY</sequence>
<dbReference type="GO" id="GO:0005739">
    <property type="term" value="C:mitochondrion"/>
    <property type="evidence" value="ECO:0007669"/>
    <property type="project" value="TreeGrafter"/>
</dbReference>
<feature type="compositionally biased region" description="Basic and acidic residues" evidence="2">
    <location>
        <begin position="214"/>
        <end position="239"/>
    </location>
</feature>
<dbReference type="AlphaFoldDB" id="A0A2Z7B687"/>
<dbReference type="GO" id="GO:0080156">
    <property type="term" value="P:mitochondrial mRNA modification"/>
    <property type="evidence" value="ECO:0007669"/>
    <property type="project" value="TreeGrafter"/>
</dbReference>
<dbReference type="PANTHER" id="PTHR31346:SF4">
    <property type="entry name" value="MULTIPLE ORGANELLAR RNA EDITING FACTOR 8, CHLOROPLASTIC_MITOCHONDRIAL"/>
    <property type="match status" value="1"/>
</dbReference>
<organism evidence="4 5">
    <name type="scientific">Dorcoceras hygrometricum</name>
    <dbReference type="NCBI Taxonomy" id="472368"/>
    <lineage>
        <taxon>Eukaryota</taxon>
        <taxon>Viridiplantae</taxon>
        <taxon>Streptophyta</taxon>
        <taxon>Embryophyta</taxon>
        <taxon>Tracheophyta</taxon>
        <taxon>Spermatophyta</taxon>
        <taxon>Magnoliopsida</taxon>
        <taxon>eudicotyledons</taxon>
        <taxon>Gunneridae</taxon>
        <taxon>Pentapetalae</taxon>
        <taxon>asterids</taxon>
        <taxon>lamiids</taxon>
        <taxon>Lamiales</taxon>
        <taxon>Gesneriaceae</taxon>
        <taxon>Didymocarpoideae</taxon>
        <taxon>Trichosporeae</taxon>
        <taxon>Loxocarpinae</taxon>
        <taxon>Dorcoceras</taxon>
    </lineage>
</organism>
<evidence type="ECO:0000256" key="2">
    <source>
        <dbReference type="SAM" id="MobiDB-lite"/>
    </source>
</evidence>
<evidence type="ECO:0000259" key="3">
    <source>
        <dbReference type="Pfam" id="PF21864"/>
    </source>
</evidence>
<dbReference type="Proteomes" id="UP000250235">
    <property type="component" value="Unassembled WGS sequence"/>
</dbReference>
<dbReference type="PANTHER" id="PTHR31346">
    <property type="entry name" value="MULTIPLE ORGANELLAR RNA EDITING FACTOR 2, CHLOROPLASTIC-RELATED-RELATED"/>
    <property type="match status" value="1"/>
</dbReference>